<name>A0A4Q0PAF0_9FLAO</name>
<accession>A0A4Q0PAF0</accession>
<dbReference type="EMBL" id="QOVM01000002">
    <property type="protein sequence ID" value="RXG23810.1"/>
    <property type="molecule type" value="Genomic_DNA"/>
</dbReference>
<protein>
    <recommendedName>
        <fullName evidence="4">Adhesin</fullName>
    </recommendedName>
</protein>
<dbReference type="Proteomes" id="UP000289238">
    <property type="component" value="Unassembled WGS sequence"/>
</dbReference>
<evidence type="ECO:0008006" key="4">
    <source>
        <dbReference type="Google" id="ProtNLM"/>
    </source>
</evidence>
<reference evidence="2 3" key="1">
    <citation type="submission" date="2018-07" db="EMBL/GenBank/DDBJ databases">
        <title>Leeuwenhoekiella genomics.</title>
        <authorList>
            <person name="Tahon G."/>
            <person name="Willems A."/>
        </authorList>
    </citation>
    <scope>NUCLEOTIDE SEQUENCE [LARGE SCALE GENOMIC DNA]</scope>
    <source>
        <strain evidence="2 3">LMG 22550</strain>
    </source>
</reference>
<dbReference type="RefSeq" id="WP_128757310.1">
    <property type="nucleotide sequence ID" value="NZ_QOVM01000002.1"/>
</dbReference>
<proteinExistence type="predicted"/>
<feature type="chain" id="PRO_5020535723" description="Adhesin" evidence="1">
    <location>
        <begin position="22"/>
        <end position="367"/>
    </location>
</feature>
<dbReference type="AlphaFoldDB" id="A0A4Q0PAF0"/>
<evidence type="ECO:0000313" key="3">
    <source>
        <dbReference type="Proteomes" id="UP000289238"/>
    </source>
</evidence>
<gene>
    <name evidence="2" type="ORF">DSM00_1426</name>
</gene>
<feature type="signal peptide" evidence="1">
    <location>
        <begin position="1"/>
        <end position="21"/>
    </location>
</feature>
<dbReference type="OrthoDB" id="1117657at2"/>
<keyword evidence="1" id="KW-0732">Signal</keyword>
<evidence type="ECO:0000313" key="2">
    <source>
        <dbReference type="EMBL" id="RXG23810.1"/>
    </source>
</evidence>
<comment type="caution">
    <text evidence="2">The sequence shown here is derived from an EMBL/GenBank/DDBJ whole genome shotgun (WGS) entry which is preliminary data.</text>
</comment>
<keyword evidence="3" id="KW-1185">Reference proteome</keyword>
<sequence length="367" mass="41053">MKTSYYKILFLFLLTAITTFANTTDPKKYNGRYSKEKKITKQYNVNSDALLKVNNSYGNVDVVTWEENRIVLEVTVKTNGNDEDKVIKKLNEIDVKFNADASMVSAYTEISDSNSSWWSSWISGSNNVNMEINYKIKMPVTNNADLTNDYGGISLNRLKGQAKISCDYGHLDIGELLGDNNILSFDYTNNSTIAYIRSGKINADYSSFTLEKADKIVLDADYTKSSFGAIKNLKYTCDYGSINARTVGTVTGNSDYLSVRLGKINGALDLNMDYGSLKIEELTANSENVRINTEYAGVKIGYNANTSFKFTIKLDYASLNGEDSFEFTKKQVETTDKYYEGYYGSSSSKNSLVINSEYGGVSFYKVN</sequence>
<organism evidence="2 3">
    <name type="scientific">Leeuwenhoekiella aequorea</name>
    <dbReference type="NCBI Taxonomy" id="283736"/>
    <lineage>
        <taxon>Bacteria</taxon>
        <taxon>Pseudomonadati</taxon>
        <taxon>Bacteroidota</taxon>
        <taxon>Flavobacteriia</taxon>
        <taxon>Flavobacteriales</taxon>
        <taxon>Flavobacteriaceae</taxon>
        <taxon>Leeuwenhoekiella</taxon>
    </lineage>
</organism>
<evidence type="ECO:0000256" key="1">
    <source>
        <dbReference type="SAM" id="SignalP"/>
    </source>
</evidence>